<evidence type="ECO:0000313" key="2">
    <source>
        <dbReference type="Proteomes" id="UP001055811"/>
    </source>
</evidence>
<name>A0ACB8ZQZ2_CICIN</name>
<dbReference type="EMBL" id="CM042016">
    <property type="protein sequence ID" value="KAI3699780.1"/>
    <property type="molecule type" value="Genomic_DNA"/>
</dbReference>
<reference evidence="2" key="1">
    <citation type="journal article" date="2022" name="Mol. Ecol. Resour.">
        <title>The genomes of chicory, endive, great burdock and yacon provide insights into Asteraceae palaeo-polyploidization history and plant inulin production.</title>
        <authorList>
            <person name="Fan W."/>
            <person name="Wang S."/>
            <person name="Wang H."/>
            <person name="Wang A."/>
            <person name="Jiang F."/>
            <person name="Liu H."/>
            <person name="Zhao H."/>
            <person name="Xu D."/>
            <person name="Zhang Y."/>
        </authorList>
    </citation>
    <scope>NUCLEOTIDE SEQUENCE [LARGE SCALE GENOMIC DNA]</scope>
    <source>
        <strain evidence="2">cv. Punajuju</strain>
    </source>
</reference>
<evidence type="ECO:0000313" key="1">
    <source>
        <dbReference type="EMBL" id="KAI3699780.1"/>
    </source>
</evidence>
<proteinExistence type="predicted"/>
<sequence>MHPLVVDASTSLAELEIVDNDSDNSDYDDTIWDWMEADEDETNNCAVSTTDRDVELDCDGEGDYREATATKVPPQEITRADSSPITSRQNGKPELVDHHRPEKTIEKSDAQIGVPGQGQILFSRLTGLPTSRTQINGH</sequence>
<gene>
    <name evidence="1" type="ORF">L2E82_44311</name>
</gene>
<reference evidence="1 2" key="2">
    <citation type="journal article" date="2022" name="Mol. Ecol. Resour.">
        <title>The genomes of chicory, endive, great burdock and yacon provide insights into Asteraceae paleo-polyploidization history and plant inulin production.</title>
        <authorList>
            <person name="Fan W."/>
            <person name="Wang S."/>
            <person name="Wang H."/>
            <person name="Wang A."/>
            <person name="Jiang F."/>
            <person name="Liu H."/>
            <person name="Zhao H."/>
            <person name="Xu D."/>
            <person name="Zhang Y."/>
        </authorList>
    </citation>
    <scope>NUCLEOTIDE SEQUENCE [LARGE SCALE GENOMIC DNA]</scope>
    <source>
        <strain evidence="2">cv. Punajuju</strain>
        <tissue evidence="1">Leaves</tissue>
    </source>
</reference>
<accession>A0ACB8ZQZ2</accession>
<protein>
    <submittedName>
        <fullName evidence="1">Uncharacterized protein</fullName>
    </submittedName>
</protein>
<organism evidence="1 2">
    <name type="scientific">Cichorium intybus</name>
    <name type="common">Chicory</name>
    <dbReference type="NCBI Taxonomy" id="13427"/>
    <lineage>
        <taxon>Eukaryota</taxon>
        <taxon>Viridiplantae</taxon>
        <taxon>Streptophyta</taxon>
        <taxon>Embryophyta</taxon>
        <taxon>Tracheophyta</taxon>
        <taxon>Spermatophyta</taxon>
        <taxon>Magnoliopsida</taxon>
        <taxon>eudicotyledons</taxon>
        <taxon>Gunneridae</taxon>
        <taxon>Pentapetalae</taxon>
        <taxon>asterids</taxon>
        <taxon>campanulids</taxon>
        <taxon>Asterales</taxon>
        <taxon>Asteraceae</taxon>
        <taxon>Cichorioideae</taxon>
        <taxon>Cichorieae</taxon>
        <taxon>Cichoriinae</taxon>
        <taxon>Cichorium</taxon>
    </lineage>
</organism>
<keyword evidence="2" id="KW-1185">Reference proteome</keyword>
<comment type="caution">
    <text evidence="1">The sequence shown here is derived from an EMBL/GenBank/DDBJ whole genome shotgun (WGS) entry which is preliminary data.</text>
</comment>
<dbReference type="Proteomes" id="UP001055811">
    <property type="component" value="Linkage Group LG08"/>
</dbReference>